<dbReference type="Pfam" id="PF01584">
    <property type="entry name" value="CheW"/>
    <property type="match status" value="1"/>
</dbReference>
<accession>A0ABU0I5E6</accession>
<evidence type="ECO:0000313" key="2">
    <source>
        <dbReference type="EMBL" id="MDQ0449307.1"/>
    </source>
</evidence>
<dbReference type="InterPro" id="IPR036061">
    <property type="entry name" value="CheW-like_dom_sf"/>
</dbReference>
<dbReference type="SMART" id="SM00260">
    <property type="entry name" value="CheW"/>
    <property type="match status" value="1"/>
</dbReference>
<organism evidence="2 3">
    <name type="scientific">Methylobacterium aerolatum</name>
    <dbReference type="NCBI Taxonomy" id="418708"/>
    <lineage>
        <taxon>Bacteria</taxon>
        <taxon>Pseudomonadati</taxon>
        <taxon>Pseudomonadota</taxon>
        <taxon>Alphaproteobacteria</taxon>
        <taxon>Hyphomicrobiales</taxon>
        <taxon>Methylobacteriaceae</taxon>
        <taxon>Methylobacterium</taxon>
    </lineage>
</organism>
<dbReference type="Gene3D" id="2.30.30.40">
    <property type="entry name" value="SH3 Domains"/>
    <property type="match status" value="1"/>
</dbReference>
<keyword evidence="3" id="KW-1185">Reference proteome</keyword>
<dbReference type="RefSeq" id="WP_238206624.1">
    <property type="nucleotide sequence ID" value="NZ_BPQE01000027.1"/>
</dbReference>
<dbReference type="PROSITE" id="PS50851">
    <property type="entry name" value="CHEW"/>
    <property type="match status" value="1"/>
</dbReference>
<evidence type="ECO:0000313" key="3">
    <source>
        <dbReference type="Proteomes" id="UP001231124"/>
    </source>
</evidence>
<name>A0ABU0I5E6_9HYPH</name>
<protein>
    <submittedName>
        <fullName evidence="2">Purine-binding chemotaxis protein CheW</fullName>
    </submittedName>
</protein>
<gene>
    <name evidence="2" type="ORF">QO012_003824</name>
</gene>
<reference evidence="2 3" key="1">
    <citation type="submission" date="2023-07" db="EMBL/GenBank/DDBJ databases">
        <title>Genomic Encyclopedia of Type Strains, Phase IV (KMG-IV): sequencing the most valuable type-strain genomes for metagenomic binning, comparative biology and taxonomic classification.</title>
        <authorList>
            <person name="Goeker M."/>
        </authorList>
    </citation>
    <scope>NUCLEOTIDE SEQUENCE [LARGE SCALE GENOMIC DNA]</scope>
    <source>
        <strain evidence="2 3">DSM 19013</strain>
    </source>
</reference>
<dbReference type="SUPFAM" id="SSF50341">
    <property type="entry name" value="CheW-like"/>
    <property type="match status" value="1"/>
</dbReference>
<proteinExistence type="predicted"/>
<dbReference type="InterPro" id="IPR002545">
    <property type="entry name" value="CheW-lke_dom"/>
</dbReference>
<sequence length="180" mass="18276">MDPTEAGAQSRGAARSRDLIAARTLALARRREGDETRETPTTPFLVCACGEDRFGIPLARVARVMAGRPCTPVPGADPAVSGLVALSGRIVGVVGLGRALGRPAPDDPEEGHLVVLRGEPPVALAVGRALGIVQAAAGPEAPAGTTPLGNGHAPGYVPAAAGQPDFVIVDPSPLLRRLLP</sequence>
<evidence type="ECO:0000259" key="1">
    <source>
        <dbReference type="PROSITE" id="PS50851"/>
    </source>
</evidence>
<dbReference type="EMBL" id="JAUSVP010000014">
    <property type="protein sequence ID" value="MDQ0449307.1"/>
    <property type="molecule type" value="Genomic_DNA"/>
</dbReference>
<dbReference type="Proteomes" id="UP001231124">
    <property type="component" value="Unassembled WGS sequence"/>
</dbReference>
<feature type="domain" description="CheW-like" evidence="1">
    <location>
        <begin position="41"/>
        <end position="180"/>
    </location>
</feature>
<dbReference type="Gene3D" id="2.40.50.180">
    <property type="entry name" value="CheA-289, Domain 4"/>
    <property type="match status" value="1"/>
</dbReference>
<comment type="caution">
    <text evidence="2">The sequence shown here is derived from an EMBL/GenBank/DDBJ whole genome shotgun (WGS) entry which is preliminary data.</text>
</comment>